<dbReference type="AlphaFoldDB" id="K0EUW7"/>
<dbReference type="eggNOG" id="ENOG502ZD2Q">
    <property type="taxonomic scope" value="Bacteria"/>
</dbReference>
<feature type="transmembrane region" description="Helical" evidence="1">
    <location>
        <begin position="93"/>
        <end position="114"/>
    </location>
</feature>
<keyword evidence="1" id="KW-1133">Transmembrane helix</keyword>
<proteinExistence type="predicted"/>
<reference evidence="2 3" key="1">
    <citation type="journal article" date="2012" name="J. Bacteriol.">
        <title>Complete genome sequence of Nocardia brasiliensis HUJEG-1.</title>
        <authorList>
            <person name="Vera-Cabrera L."/>
            <person name="Ortiz-Lopez R."/>
            <person name="Elizondo-Gonzalez R."/>
            <person name="Perez-Maya A.A."/>
            <person name="Ocampo-Candiani J."/>
        </authorList>
    </citation>
    <scope>NUCLEOTIDE SEQUENCE [LARGE SCALE GENOMIC DNA]</scope>
    <source>
        <strain evidence="3">ATCC 700358</strain>
    </source>
</reference>
<dbReference type="RefSeq" id="WP_014984147.1">
    <property type="nucleotide sequence ID" value="NC_018681.1"/>
</dbReference>
<sequence>MTATGTFVSEGAVIVAVLYYFGMVHTRAWYGYFGIDVGMLGLSLPDYLVGSITSSFWPVTLILLIVLALYGLRGVPLSAARRTRRPSAVLRRWATATGVLGFFLAASFTIMVIVRDRLSASWGFYMPLMLVAAVSLIAYTLALRETYPLVFRARRSRQRQSPSTPTLPILAMLTLAFLGFFWAVGSYAQQRAVRDARIAAESGFPTRPVVLLLSVDRLAIEGGGSMVVPITVPGEKYRYAYSGLLLLARTPDRYFLVPHQWKRAERTRIFVVPHHDSIRIDLTPHP</sequence>
<evidence type="ECO:0000256" key="1">
    <source>
        <dbReference type="SAM" id="Phobius"/>
    </source>
</evidence>
<dbReference type="EMBL" id="CP003876">
    <property type="protein sequence ID" value="AFU01292.1"/>
    <property type="molecule type" value="Genomic_DNA"/>
</dbReference>
<dbReference type="KEGG" id="nbr:O3I_016655"/>
<keyword evidence="1" id="KW-0472">Membrane</keyword>
<feature type="transmembrane region" description="Helical" evidence="1">
    <location>
        <begin position="55"/>
        <end position="72"/>
    </location>
</feature>
<dbReference type="HOGENOM" id="CLU_079845_0_0_11"/>
<keyword evidence="3" id="KW-1185">Reference proteome</keyword>
<feature type="transmembrane region" description="Helical" evidence="1">
    <location>
        <begin position="164"/>
        <end position="184"/>
    </location>
</feature>
<organism evidence="2 3">
    <name type="scientific">Nocardia brasiliensis (strain ATCC 700358 / HUJEG-1)</name>
    <dbReference type="NCBI Taxonomy" id="1133849"/>
    <lineage>
        <taxon>Bacteria</taxon>
        <taxon>Bacillati</taxon>
        <taxon>Actinomycetota</taxon>
        <taxon>Actinomycetes</taxon>
        <taxon>Mycobacteriales</taxon>
        <taxon>Nocardiaceae</taxon>
        <taxon>Nocardia</taxon>
    </lineage>
</organism>
<feature type="transmembrane region" description="Helical" evidence="1">
    <location>
        <begin position="120"/>
        <end position="143"/>
    </location>
</feature>
<keyword evidence="1" id="KW-0812">Transmembrane</keyword>
<feature type="transmembrane region" description="Helical" evidence="1">
    <location>
        <begin position="6"/>
        <end position="22"/>
    </location>
</feature>
<gene>
    <name evidence="2" type="ORF">O3I_016655</name>
</gene>
<dbReference type="Proteomes" id="UP000006304">
    <property type="component" value="Chromosome"/>
</dbReference>
<evidence type="ECO:0000313" key="3">
    <source>
        <dbReference type="Proteomes" id="UP000006304"/>
    </source>
</evidence>
<evidence type="ECO:0000313" key="2">
    <source>
        <dbReference type="EMBL" id="AFU01292.1"/>
    </source>
</evidence>
<dbReference type="STRING" id="1133849.O3I_016655"/>
<accession>K0EUW7</accession>
<protein>
    <submittedName>
        <fullName evidence="2">Membrane protein</fullName>
    </submittedName>
</protein>
<name>K0EUW7_NOCB7</name>